<name>A0A089ZAB4_METFO</name>
<keyword evidence="1 10" id="KW-1003">Cell membrane</keyword>
<evidence type="ECO:0000256" key="1">
    <source>
        <dbReference type="ARBA" id="ARBA00022475"/>
    </source>
</evidence>
<feature type="domain" description="Tetrahydromethanopterin S-methyltransferase F subunit" evidence="11">
    <location>
        <begin position="3"/>
        <end position="60"/>
    </location>
</feature>
<comment type="pathway">
    <text evidence="10">One-carbon metabolism; methanogenesis from CO(2); methyl-coenzyme M from 5,10-methylene-5,6,7,8-tetrahydromethanopterin: step 2/2.</text>
</comment>
<evidence type="ECO:0000313" key="13">
    <source>
        <dbReference type="EMBL" id="CEL25610.1"/>
    </source>
</evidence>
<dbReference type="EMBL" id="CP006933">
    <property type="protein sequence ID" value="AIS31746.1"/>
    <property type="molecule type" value="Genomic_DNA"/>
</dbReference>
<evidence type="ECO:0000256" key="10">
    <source>
        <dbReference type="HAMAP-Rule" id="MF_01099"/>
    </source>
</evidence>
<dbReference type="GO" id="GO:0030269">
    <property type="term" value="F:tetrahydromethanopterin S-methyltransferase activity"/>
    <property type="evidence" value="ECO:0007669"/>
    <property type="project" value="UniProtKB-UniRule"/>
</dbReference>
<dbReference type="HAMAP" id="MF_01099">
    <property type="entry name" value="MtrF"/>
    <property type="match status" value="1"/>
</dbReference>
<keyword evidence="5 10" id="KW-0812">Transmembrane</keyword>
<evidence type="ECO:0000256" key="6">
    <source>
        <dbReference type="ARBA" id="ARBA00022967"/>
    </source>
</evidence>
<proteinExistence type="inferred from homology"/>
<dbReference type="STRING" id="2162.BRM9_0929"/>
<dbReference type="GO" id="GO:0006730">
    <property type="term" value="P:one-carbon metabolic process"/>
    <property type="evidence" value="ECO:0007669"/>
    <property type="project" value="UniProtKB-UniRule"/>
</dbReference>
<sequence>MLISNKPNIRGIRKVAADVKYRTQLIGRDQRLFSGLIATRIYGMAIGFILAALLIGLPVIWAILASQGA</sequence>
<evidence type="ECO:0000256" key="4">
    <source>
        <dbReference type="ARBA" id="ARBA00022679"/>
    </source>
</evidence>
<keyword evidence="8 10" id="KW-0484">Methanogenesis</keyword>
<evidence type="ECO:0000256" key="8">
    <source>
        <dbReference type="ARBA" id="ARBA00022994"/>
    </source>
</evidence>
<dbReference type="NCBIfam" id="NF009776">
    <property type="entry name" value="PRK13275.1"/>
    <property type="match status" value="1"/>
</dbReference>
<dbReference type="Pfam" id="PF09472">
    <property type="entry name" value="MtrF"/>
    <property type="match status" value="1"/>
</dbReference>
<dbReference type="GeneID" id="26740216"/>
<keyword evidence="15" id="KW-1185">Reference proteome</keyword>
<comment type="similarity">
    <text evidence="10">Belongs to the MtrF family.</text>
</comment>
<dbReference type="PATRIC" id="fig|2162.10.peg.2061"/>
<dbReference type="NCBIfam" id="TIGR02507">
    <property type="entry name" value="MtrF"/>
    <property type="match status" value="1"/>
</dbReference>
<dbReference type="GO" id="GO:0019386">
    <property type="term" value="P:methanogenesis, from carbon dioxide"/>
    <property type="evidence" value="ECO:0007669"/>
    <property type="project" value="UniProtKB-UniRule"/>
</dbReference>
<protein>
    <recommendedName>
        <fullName evidence="10">Tetrahydromethanopterin S-methyltransferase subunit F</fullName>
        <ecNumber evidence="10">7.2.1.4</ecNumber>
    </recommendedName>
    <alternativeName>
        <fullName evidence="10">N5-methyltetrahydromethanopterin--coenzyme M methyltransferase subunit F</fullName>
    </alternativeName>
</protein>
<keyword evidence="2 10" id="KW-0554">One-carbon metabolism</keyword>
<evidence type="ECO:0000256" key="2">
    <source>
        <dbReference type="ARBA" id="ARBA00022563"/>
    </source>
</evidence>
<dbReference type="OrthoDB" id="74731at2157"/>
<evidence type="ECO:0000256" key="7">
    <source>
        <dbReference type="ARBA" id="ARBA00022989"/>
    </source>
</evidence>
<keyword evidence="4 10" id="KW-0808">Transferase</keyword>
<organism evidence="12 14">
    <name type="scientific">Methanobacterium formicicum</name>
    <dbReference type="NCBI Taxonomy" id="2162"/>
    <lineage>
        <taxon>Archaea</taxon>
        <taxon>Methanobacteriati</taxon>
        <taxon>Methanobacteriota</taxon>
        <taxon>Methanomada group</taxon>
        <taxon>Methanobacteria</taxon>
        <taxon>Methanobacteriales</taxon>
        <taxon>Methanobacteriaceae</taxon>
        <taxon>Methanobacterium</taxon>
    </lineage>
</organism>
<evidence type="ECO:0000256" key="3">
    <source>
        <dbReference type="ARBA" id="ARBA00022603"/>
    </source>
</evidence>
<dbReference type="Proteomes" id="UP000062768">
    <property type="component" value="Chromosome I"/>
</dbReference>
<evidence type="ECO:0000256" key="5">
    <source>
        <dbReference type="ARBA" id="ARBA00022692"/>
    </source>
</evidence>
<keyword evidence="6 10" id="KW-1278">Translocase</keyword>
<dbReference type="InterPro" id="IPR011307">
    <property type="entry name" value="MeTrfase_F"/>
</dbReference>
<evidence type="ECO:0000313" key="14">
    <source>
        <dbReference type="Proteomes" id="UP000029661"/>
    </source>
</evidence>
<comment type="subcellular location">
    <subcellularLocation>
        <location evidence="10">Cell membrane</location>
        <topology evidence="10">Single-pass membrane protein</topology>
    </subcellularLocation>
</comment>
<dbReference type="InterPro" id="IPR013347">
    <property type="entry name" value="MeTrfase_F_su"/>
</dbReference>
<dbReference type="Proteomes" id="UP000029661">
    <property type="component" value="Chromosome"/>
</dbReference>
<dbReference type="GO" id="GO:0032259">
    <property type="term" value="P:methylation"/>
    <property type="evidence" value="ECO:0007669"/>
    <property type="project" value="UniProtKB-KW"/>
</dbReference>
<reference evidence="12" key="1">
    <citation type="submission" date="2013-12" db="EMBL/GenBank/DDBJ databases">
        <title>The complete genome sequence of Methanobacterium sp. BRM9.</title>
        <authorList>
            <consortium name="Pastoral Greenhouse Gas Research Consortium"/>
            <person name="Kelly W.J."/>
            <person name="Leahy S.C."/>
            <person name="Perry R."/>
            <person name="Li D."/>
            <person name="Altermann E."/>
            <person name="Lambie S.C."/>
            <person name="Attwood G.T."/>
        </authorList>
    </citation>
    <scope>NUCLEOTIDE SEQUENCE [LARGE SCALE GENOMIC DNA]</scope>
    <source>
        <strain evidence="12">BRM9</strain>
    </source>
</reference>
<accession>A0A089ZAB4</accession>
<feature type="transmembrane region" description="Helical" evidence="10">
    <location>
        <begin position="41"/>
        <end position="64"/>
    </location>
</feature>
<dbReference type="EC" id="7.2.1.4" evidence="10"/>
<dbReference type="RefSeq" id="WP_048084999.1">
    <property type="nucleotide sequence ID" value="NZ_CALCVY010000108.1"/>
</dbReference>
<dbReference type="KEGG" id="mfc:BRM9_0929"/>
<evidence type="ECO:0000256" key="9">
    <source>
        <dbReference type="ARBA" id="ARBA00023136"/>
    </source>
</evidence>
<gene>
    <name evidence="10 12" type="primary">mtrF</name>
    <name evidence="12" type="ORF">BRM9_0929</name>
    <name evidence="13" type="ORF">MB9_1983</name>
</gene>
<keyword evidence="3 10" id="KW-0489">Methyltransferase</keyword>
<reference evidence="13" key="2">
    <citation type="submission" date="2014-09" db="EMBL/GenBank/DDBJ databases">
        <authorList>
            <person name="Bishop-Lilly K.A."/>
            <person name="Broomall S.M."/>
            <person name="Chain P.S."/>
            <person name="Chertkov O."/>
            <person name="Coyne S.R."/>
            <person name="Daligault H.E."/>
            <person name="Davenport K.W."/>
            <person name="Erkkila T."/>
            <person name="Frey K.G."/>
            <person name="Gibbons H.S."/>
            <person name="Gu W."/>
            <person name="Jaissle J."/>
            <person name="Johnson S.L."/>
            <person name="Koroleva G.I."/>
            <person name="Ladner J.T."/>
            <person name="Lo C.-C."/>
            <person name="Minogue T.D."/>
            <person name="Munk C."/>
            <person name="Palacios G.F."/>
            <person name="Redden C.L."/>
            <person name="Rosenzweig C.N."/>
            <person name="Scholz M.B."/>
            <person name="Teshima H."/>
            <person name="Xu Y."/>
        </authorList>
    </citation>
    <scope>NUCLEOTIDE SEQUENCE</scope>
    <source>
        <strain evidence="13">Mb9</strain>
    </source>
</reference>
<evidence type="ECO:0000313" key="12">
    <source>
        <dbReference type="EMBL" id="AIS31746.1"/>
    </source>
</evidence>
<dbReference type="UniPathway" id="UPA00640">
    <property type="reaction ID" value="UER00698"/>
</dbReference>
<evidence type="ECO:0000259" key="11">
    <source>
        <dbReference type="Pfam" id="PF09472"/>
    </source>
</evidence>
<keyword evidence="9 10" id="KW-0472">Membrane</keyword>
<dbReference type="AlphaFoldDB" id="A0A089ZAB4"/>
<evidence type="ECO:0000313" key="15">
    <source>
        <dbReference type="Proteomes" id="UP000062768"/>
    </source>
</evidence>
<keyword evidence="7 10" id="KW-1133">Transmembrane helix</keyword>
<comment type="function">
    <text evidence="10">Part of a complex that catalyzes the formation of methyl-coenzyme M and tetrahydromethanopterin from coenzyme M and methyl-tetrahydromethanopterin. This is an energy-conserving, sodium-ion translocating step.</text>
</comment>
<dbReference type="EMBL" id="LN734822">
    <property type="protein sequence ID" value="CEL25610.1"/>
    <property type="molecule type" value="Genomic_DNA"/>
</dbReference>
<comment type="catalytic activity">
    <reaction evidence="10">
        <text>5-methyl-5,6,7,8-tetrahydromethanopterin + coenzyme M + 2 Na(+)(in) = 5,6,7,8-tetrahydromethanopterin + methyl-coenzyme M + 2 Na(+)(out)</text>
        <dbReference type="Rhea" id="RHEA:53492"/>
        <dbReference type="ChEBI" id="CHEBI:29101"/>
        <dbReference type="ChEBI" id="CHEBI:58103"/>
        <dbReference type="ChEBI" id="CHEBI:58116"/>
        <dbReference type="ChEBI" id="CHEBI:58286"/>
        <dbReference type="ChEBI" id="CHEBI:58319"/>
        <dbReference type="EC" id="7.2.1.4"/>
    </reaction>
</comment>
<dbReference type="GO" id="GO:0005886">
    <property type="term" value="C:plasma membrane"/>
    <property type="evidence" value="ECO:0007669"/>
    <property type="project" value="UniProtKB-SubCell"/>
</dbReference>
<comment type="subunit">
    <text evidence="10">The complex is composed of 8 subunits; MtrA, MtrB, MtrC, MtrD, MtrE, MtrF, MtrG and MtrH.</text>
</comment>